<dbReference type="InterPro" id="IPR045800">
    <property type="entry name" value="HMBD"/>
</dbReference>
<organism evidence="3 4">
    <name type="scientific">Hymenobacter tibetensis</name>
    <dbReference type="NCBI Taxonomy" id="497967"/>
    <lineage>
        <taxon>Bacteria</taxon>
        <taxon>Pseudomonadati</taxon>
        <taxon>Bacteroidota</taxon>
        <taxon>Cytophagia</taxon>
        <taxon>Cytophagales</taxon>
        <taxon>Hymenobacteraceae</taxon>
        <taxon>Hymenobacter</taxon>
    </lineage>
</organism>
<feature type="signal peptide" evidence="1">
    <location>
        <begin position="1"/>
        <end position="24"/>
    </location>
</feature>
<evidence type="ECO:0000313" key="4">
    <source>
        <dbReference type="Proteomes" id="UP000831113"/>
    </source>
</evidence>
<keyword evidence="4" id="KW-1185">Reference proteome</keyword>
<protein>
    <recommendedName>
        <fullName evidence="2">Heavy metal binding domain-containing protein</fullName>
    </recommendedName>
</protein>
<name>A0ABY4CWW0_9BACT</name>
<dbReference type="Pfam" id="PF19335">
    <property type="entry name" value="HMBD"/>
    <property type="match status" value="1"/>
</dbReference>
<dbReference type="EMBL" id="CP094669">
    <property type="protein sequence ID" value="UOG74766.1"/>
    <property type="molecule type" value="Genomic_DNA"/>
</dbReference>
<evidence type="ECO:0000259" key="2">
    <source>
        <dbReference type="Pfam" id="PF19335"/>
    </source>
</evidence>
<proteinExistence type="predicted"/>
<dbReference type="PROSITE" id="PS51257">
    <property type="entry name" value="PROKAR_LIPOPROTEIN"/>
    <property type="match status" value="1"/>
</dbReference>
<dbReference type="RefSeq" id="WP_243798352.1">
    <property type="nucleotide sequence ID" value="NZ_CP094669.1"/>
</dbReference>
<evidence type="ECO:0000313" key="3">
    <source>
        <dbReference type="EMBL" id="UOG74766.1"/>
    </source>
</evidence>
<keyword evidence="1" id="KW-0732">Signal</keyword>
<feature type="chain" id="PRO_5046957875" description="Heavy metal binding domain-containing protein" evidence="1">
    <location>
        <begin position="25"/>
        <end position="86"/>
    </location>
</feature>
<dbReference type="Proteomes" id="UP000831113">
    <property type="component" value="Chromosome"/>
</dbReference>
<evidence type="ECO:0000256" key="1">
    <source>
        <dbReference type="SAM" id="SignalP"/>
    </source>
</evidence>
<sequence>MRGLSLTRIAGALLLASSLWLSVACESKPAASTATSAATTGGEDQPVAAAYICPMGCEGSASNQPGKCPVCEMTLEPNPDYKPAAQ</sequence>
<gene>
    <name evidence="3" type="ORF">MTX78_21945</name>
</gene>
<feature type="domain" description="Heavy metal binding" evidence="2">
    <location>
        <begin position="51"/>
        <end position="78"/>
    </location>
</feature>
<reference evidence="3 4" key="1">
    <citation type="submission" date="2022-03" db="EMBL/GenBank/DDBJ databases">
        <title>Hymenobactersp. isolated from the air.</title>
        <authorList>
            <person name="Won M."/>
            <person name="Kwon S.-W."/>
        </authorList>
    </citation>
    <scope>NUCLEOTIDE SEQUENCE [LARGE SCALE GENOMIC DNA]</scope>
    <source>
        <strain evidence="3 4">KACC 21982</strain>
    </source>
</reference>
<accession>A0ABY4CWW0</accession>